<keyword evidence="2" id="KW-1185">Reference proteome</keyword>
<dbReference type="EMBL" id="CP010525">
    <property type="protein sequence ID" value="AJO22896.1"/>
    <property type="molecule type" value="Genomic_DNA"/>
</dbReference>
<name>A0AAN0T879_HEYCO</name>
<reference evidence="2" key="1">
    <citation type="submission" date="2015-01" db="EMBL/GenBank/DDBJ databases">
        <title>Comparative genome analysis of Bacillus coagulans HM-08, Clostridium butyricum HM-68, Bacillus subtilis HM-66 and Bacillus paralicheniformis BL-09.</title>
        <authorList>
            <person name="Zhang H."/>
        </authorList>
    </citation>
    <scope>NUCLEOTIDE SEQUENCE [LARGE SCALE GENOMIC DNA]</scope>
    <source>
        <strain evidence="2">HM-08</strain>
    </source>
</reference>
<accession>A0AAN0T879</accession>
<sequence>MSKEEKIPDFVQRYSQEISDITYILKNLENGRYYENTGAKMDGPIPHNVQTLRKLFAELLIKVDGNLSSETEEMMEALGGDDNK</sequence>
<dbReference type="Proteomes" id="UP000032024">
    <property type="component" value="Chromosome"/>
</dbReference>
<evidence type="ECO:0000313" key="2">
    <source>
        <dbReference type="Proteomes" id="UP000032024"/>
    </source>
</evidence>
<protein>
    <submittedName>
        <fullName evidence="1">Uncharacterized protein</fullName>
    </submittedName>
</protein>
<proteinExistence type="predicted"/>
<evidence type="ECO:0000313" key="1">
    <source>
        <dbReference type="EMBL" id="AJO22896.1"/>
    </source>
</evidence>
<gene>
    <name evidence="1" type="ORF">SB48_HM08orf03323</name>
</gene>
<dbReference type="RefSeq" id="WP_035184794.1">
    <property type="nucleotide sequence ID" value="NZ_CP010525.1"/>
</dbReference>
<organism evidence="1 2">
    <name type="scientific">Heyndrickxia coagulans</name>
    <name type="common">Weizmannia coagulans</name>
    <dbReference type="NCBI Taxonomy" id="1398"/>
    <lineage>
        <taxon>Bacteria</taxon>
        <taxon>Bacillati</taxon>
        <taxon>Bacillota</taxon>
        <taxon>Bacilli</taxon>
        <taxon>Bacillales</taxon>
        <taxon>Bacillaceae</taxon>
        <taxon>Heyndrickxia</taxon>
    </lineage>
</organism>
<dbReference type="AlphaFoldDB" id="A0AAN0T879"/>